<name>A0A915ZNI1_9GLOM</name>
<accession>A0A915ZNI1</accession>
<dbReference type="OrthoDB" id="2441179at2759"/>
<keyword evidence="1" id="KW-0479">Metal-binding</keyword>
<dbReference type="Proteomes" id="UP000684084">
    <property type="component" value="Unassembled WGS sequence"/>
</dbReference>
<dbReference type="InterPro" id="IPR007527">
    <property type="entry name" value="Znf_SWIM"/>
</dbReference>
<protein>
    <recommendedName>
        <fullName evidence="3">SWIM-type domain-containing protein</fullName>
    </recommendedName>
</protein>
<reference evidence="4" key="1">
    <citation type="submission" date="2020-05" db="EMBL/GenBank/DDBJ databases">
        <authorList>
            <person name="Rincon C."/>
            <person name="Sanders R I."/>
            <person name="Robbins C."/>
            <person name="Chaturvedi A."/>
        </authorList>
    </citation>
    <scope>NUCLEOTIDE SEQUENCE</scope>
    <source>
        <strain evidence="4">CHB12</strain>
    </source>
</reference>
<proteinExistence type="predicted"/>
<feature type="region of interest" description="Disordered" evidence="2">
    <location>
        <begin position="599"/>
        <end position="640"/>
    </location>
</feature>
<dbReference type="AlphaFoldDB" id="A0A915ZNI1"/>
<keyword evidence="1" id="KW-0862">Zinc</keyword>
<dbReference type="EMBL" id="CAGKOT010000044">
    <property type="protein sequence ID" value="CAB5381264.1"/>
    <property type="molecule type" value="Genomic_DNA"/>
</dbReference>
<evidence type="ECO:0000256" key="1">
    <source>
        <dbReference type="PROSITE-ProRule" id="PRU00325"/>
    </source>
</evidence>
<gene>
    <name evidence="4" type="ORF">CHRIB12_LOCUS17422</name>
</gene>
<evidence type="ECO:0000313" key="5">
    <source>
        <dbReference type="Proteomes" id="UP000684084"/>
    </source>
</evidence>
<feature type="compositionally biased region" description="Basic residues" evidence="2">
    <location>
        <begin position="627"/>
        <end position="638"/>
    </location>
</feature>
<comment type="caution">
    <text evidence="4">The sequence shown here is derived from an EMBL/GenBank/DDBJ whole genome shotgun (WGS) entry which is preliminary data.</text>
</comment>
<evidence type="ECO:0000313" key="4">
    <source>
        <dbReference type="EMBL" id="CAB5381264.1"/>
    </source>
</evidence>
<dbReference type="PANTHER" id="PTHR47718">
    <property type="entry name" value="OS01G0519700 PROTEIN"/>
    <property type="match status" value="1"/>
</dbReference>
<dbReference type="GO" id="GO:0008270">
    <property type="term" value="F:zinc ion binding"/>
    <property type="evidence" value="ECO:0007669"/>
    <property type="project" value="UniProtKB-KW"/>
</dbReference>
<feature type="compositionally biased region" description="Low complexity" evidence="2">
    <location>
        <begin position="599"/>
        <end position="615"/>
    </location>
</feature>
<dbReference type="VEuPathDB" id="FungiDB:RhiirFUN_018947"/>
<keyword evidence="1" id="KW-0863">Zinc-finger</keyword>
<feature type="region of interest" description="Disordered" evidence="2">
    <location>
        <begin position="1"/>
        <end position="30"/>
    </location>
</feature>
<evidence type="ECO:0000256" key="2">
    <source>
        <dbReference type="SAM" id="MobiDB-lite"/>
    </source>
</evidence>
<dbReference type="VEuPathDB" id="FungiDB:RhiirFUN_020600"/>
<dbReference type="PANTHER" id="PTHR47718:SF3">
    <property type="entry name" value="PROTEIN FAR1-RELATED SEQUENCE 5-LIKE"/>
    <property type="match status" value="1"/>
</dbReference>
<organism evidence="4 5">
    <name type="scientific">Rhizophagus irregularis</name>
    <dbReference type="NCBI Taxonomy" id="588596"/>
    <lineage>
        <taxon>Eukaryota</taxon>
        <taxon>Fungi</taxon>
        <taxon>Fungi incertae sedis</taxon>
        <taxon>Mucoromycota</taxon>
        <taxon>Glomeromycotina</taxon>
        <taxon>Glomeromycetes</taxon>
        <taxon>Glomerales</taxon>
        <taxon>Glomeraceae</taxon>
        <taxon>Rhizophagus</taxon>
    </lineage>
</organism>
<feature type="domain" description="SWIM-type" evidence="3">
    <location>
        <begin position="443"/>
        <end position="477"/>
    </location>
</feature>
<evidence type="ECO:0000259" key="3">
    <source>
        <dbReference type="PROSITE" id="PS50966"/>
    </source>
</evidence>
<sequence length="681" mass="78813">MSDNEYEIEDIAEGEEEEEEEEEEKKEEEDTMKLYVGKTFHNWDRVANFMKKYAATKGHGVRIGGGGKVDKTTQEITKRTYLCRHAGKAKSKSSKRQTSSCRVECPWRVNIWAKKSKGCLEVTTLHDQHVGHELYPSAIKFVPTLRKLSDEIMEEIRFLTVVAKADATIQYRIIREKFKIRIHRPDLYNAISKFRRESTPGEADAGILLKRLHKKKIEDPRWVVSMKLDPITSSLTHLFWMSPEQQILWWEILLQNYPQAKDYLIRSLGCNFQSWARAFTSKYFTAGAQTTSRNEGENSVLKRLFGNSNLSLCELFDALEERYQEEVDYCEFINWHQTIPQIRPQNVSTSIFGPVAQQLNEFVMPNIMKKQEEQMELSLYYHAVEIELEILHSKEMILDESNQCIDNLFDCPQVQISLFLEDTSLILEVWEVVYLTSQKTSHFVCLLNNGTFLCTCMINKTHGYPCRHFYRVMTLTSTARFHISLVNQRWYKDILQGTDISNKEFVAISSMKMSALKTHSLPTQFLNSNGSAIQVGASAINTEITKSISKKRKFGELWGLGRKVMVDVIENNNEDTYRELCEVFLSIQKKLQPRIVVDNSNGGVSNSNNNGESDNIMNIRNPVERRPKGRPKSNKRMKNTLELSNTKTQYTCKLCKQKGHNSKTCKEKLDNANKENEVFER</sequence>
<dbReference type="PROSITE" id="PS50966">
    <property type="entry name" value="ZF_SWIM"/>
    <property type="match status" value="1"/>
</dbReference>